<dbReference type="GO" id="GO:0003676">
    <property type="term" value="F:nucleic acid binding"/>
    <property type="evidence" value="ECO:0007669"/>
    <property type="project" value="InterPro"/>
</dbReference>
<evidence type="ECO:0000313" key="1">
    <source>
        <dbReference type="EMBL" id="OAH42830.1"/>
    </source>
</evidence>
<reference evidence="2" key="1">
    <citation type="submission" date="2016-02" db="EMBL/GenBank/DDBJ databases">
        <title>Dietzia cinnamea strain CD11_5 genome sequencing and assembly.</title>
        <authorList>
            <person name="Kaur G."/>
            <person name="Nair G.R."/>
            <person name="Mayilraj S."/>
        </authorList>
    </citation>
    <scope>NUCLEOTIDE SEQUENCE [LARGE SCALE GENOMIC DNA]</scope>
    <source>
        <strain evidence="2">CD10_2</strain>
    </source>
</reference>
<gene>
    <name evidence="1" type="ORF">AYJ70_28925</name>
</gene>
<evidence type="ECO:0000313" key="2">
    <source>
        <dbReference type="Proteomes" id="UP000077242"/>
    </source>
</evidence>
<dbReference type="Gene3D" id="3.30.420.10">
    <property type="entry name" value="Ribonuclease H-like superfamily/Ribonuclease H"/>
    <property type="match status" value="1"/>
</dbReference>
<name>A0AAP7FHF0_9PSED</name>
<protein>
    <submittedName>
        <fullName evidence="1">Uncharacterized protein</fullName>
    </submittedName>
</protein>
<dbReference type="RefSeq" id="WP_016715183.1">
    <property type="nucleotide sequence ID" value="NZ_CP128546.1"/>
</dbReference>
<dbReference type="AlphaFoldDB" id="A0AAP7FHF0"/>
<organism evidence="1 2">
    <name type="scientific">Pseudomonas monteilii</name>
    <dbReference type="NCBI Taxonomy" id="76759"/>
    <lineage>
        <taxon>Bacteria</taxon>
        <taxon>Pseudomonadati</taxon>
        <taxon>Pseudomonadota</taxon>
        <taxon>Gammaproteobacteria</taxon>
        <taxon>Pseudomonadales</taxon>
        <taxon>Pseudomonadaceae</taxon>
        <taxon>Pseudomonas</taxon>
    </lineage>
</organism>
<dbReference type="Proteomes" id="UP000077242">
    <property type="component" value="Unassembled WGS sequence"/>
</dbReference>
<dbReference type="EMBL" id="LSTU01000077">
    <property type="protein sequence ID" value="OAH42830.1"/>
    <property type="molecule type" value="Genomic_DNA"/>
</dbReference>
<proteinExistence type="predicted"/>
<accession>A0AAP7FHF0</accession>
<sequence length="315" mass="34660">MANILTHAARHAKAELLAAGIEVGHAKLQEVMAALLGYHTYRALKLEEDDQELEQHLSDAEFIVLDQELGQCRAAELFERPGEVLPKCIAALEECLPAQILPSVVELQKTNVLLTHEKAGRSGLVLRGVKPVEDITAVLDVTRVDQLVHSDDGSAVRPWVAVVVHTPSRTVLGSAISLAGDLGLLEVNALADALRSTLHVGTDESRDYLPYHISKLQIDGSVRSNGLIRMAMIAGVEVTYSTRRMAGGSTERILQKLTTLGMRMRQLRYSRKSKPNVMTLAAFTKHFQKNCKILRRLKSNHHAGHNIGNVLFKPK</sequence>
<comment type="caution">
    <text evidence="1">The sequence shown here is derived from an EMBL/GenBank/DDBJ whole genome shotgun (WGS) entry which is preliminary data.</text>
</comment>
<dbReference type="InterPro" id="IPR036397">
    <property type="entry name" value="RNaseH_sf"/>
</dbReference>